<evidence type="ECO:0000313" key="8">
    <source>
        <dbReference type="Proteomes" id="UP000254082"/>
    </source>
</evidence>
<sequence>MSGQTIFDKLWDRHVIMGEEGHTQLLYVDEQHIHEVTSPQAFQGLRDAGRKLRRPDLTFATYDHNVPTKDIFTIRDVISKNQMDALARNVKDFGVEVCDHGSEKARNRPYDWS</sequence>
<keyword evidence="3" id="KW-0408">Iron</keyword>
<dbReference type="EC" id="4.2.1.3" evidence="1"/>
<proteinExistence type="predicted"/>
<keyword evidence="7" id="KW-0413">Isomerase</keyword>
<dbReference type="GO" id="GO:0046872">
    <property type="term" value="F:metal ion binding"/>
    <property type="evidence" value="ECO:0007669"/>
    <property type="project" value="UniProtKB-KW"/>
</dbReference>
<dbReference type="GO" id="GO:0016853">
    <property type="term" value="F:isomerase activity"/>
    <property type="evidence" value="ECO:0007669"/>
    <property type="project" value="UniProtKB-KW"/>
</dbReference>
<dbReference type="GO" id="GO:0051536">
    <property type="term" value="F:iron-sulfur cluster binding"/>
    <property type="evidence" value="ECO:0007669"/>
    <property type="project" value="UniProtKB-KW"/>
</dbReference>
<evidence type="ECO:0000256" key="5">
    <source>
        <dbReference type="ARBA" id="ARBA00023501"/>
    </source>
</evidence>
<dbReference type="AlphaFoldDB" id="A0A380JEB2"/>
<keyword evidence="4" id="KW-0411">Iron-sulfur</keyword>
<dbReference type="InterPro" id="IPR036008">
    <property type="entry name" value="Aconitase_4Fe-4S_dom"/>
</dbReference>
<dbReference type="Pfam" id="PF00330">
    <property type="entry name" value="Aconitase"/>
    <property type="match status" value="1"/>
</dbReference>
<keyword evidence="2" id="KW-0479">Metal-binding</keyword>
<keyword evidence="8" id="KW-1185">Reference proteome</keyword>
<dbReference type="InterPro" id="IPR015931">
    <property type="entry name" value="Acnase/IPM_dHydase_lsu_aba_1/3"/>
</dbReference>
<evidence type="ECO:0000256" key="3">
    <source>
        <dbReference type="ARBA" id="ARBA00023004"/>
    </source>
</evidence>
<evidence type="ECO:0000256" key="1">
    <source>
        <dbReference type="ARBA" id="ARBA00012926"/>
    </source>
</evidence>
<accession>A0A380JEB2</accession>
<evidence type="ECO:0000259" key="6">
    <source>
        <dbReference type="Pfam" id="PF00330"/>
    </source>
</evidence>
<reference evidence="7 8" key="1">
    <citation type="submission" date="2018-06" db="EMBL/GenBank/DDBJ databases">
        <authorList>
            <consortium name="Pathogen Informatics"/>
            <person name="Doyle S."/>
        </authorList>
    </citation>
    <scope>NUCLEOTIDE SEQUENCE [LARGE SCALE GENOMIC DNA]</scope>
    <source>
        <strain evidence="8">NCTC 11391</strain>
    </source>
</reference>
<dbReference type="GO" id="GO:0003994">
    <property type="term" value="F:aconitate hydratase activity"/>
    <property type="evidence" value="ECO:0007669"/>
    <property type="project" value="UniProtKB-EC"/>
</dbReference>
<dbReference type="EMBL" id="UHFA01000002">
    <property type="protein sequence ID" value="SUN36426.1"/>
    <property type="molecule type" value="Genomic_DNA"/>
</dbReference>
<gene>
    <name evidence="7" type="primary">leuC_2</name>
    <name evidence="7" type="ORF">NCTC11391_01456</name>
</gene>
<evidence type="ECO:0000256" key="4">
    <source>
        <dbReference type="ARBA" id="ARBA00023014"/>
    </source>
</evidence>
<dbReference type="Proteomes" id="UP000254082">
    <property type="component" value="Unassembled WGS sequence"/>
</dbReference>
<dbReference type="SUPFAM" id="SSF53732">
    <property type="entry name" value="Aconitase iron-sulfur domain"/>
    <property type="match status" value="1"/>
</dbReference>
<feature type="domain" description="Aconitase/3-isopropylmalate dehydratase large subunit alpha/beta/alpha" evidence="6">
    <location>
        <begin position="8"/>
        <end position="101"/>
    </location>
</feature>
<evidence type="ECO:0000256" key="2">
    <source>
        <dbReference type="ARBA" id="ARBA00022723"/>
    </source>
</evidence>
<organism evidence="7 8">
    <name type="scientific">Streptococcus downei MFe28</name>
    <dbReference type="NCBI Taxonomy" id="764290"/>
    <lineage>
        <taxon>Bacteria</taxon>
        <taxon>Bacillati</taxon>
        <taxon>Bacillota</taxon>
        <taxon>Bacilli</taxon>
        <taxon>Lactobacillales</taxon>
        <taxon>Streptococcaceae</taxon>
        <taxon>Streptococcus</taxon>
    </lineage>
</organism>
<comment type="catalytic activity">
    <reaction evidence="5">
        <text>citrate = D-threo-isocitrate</text>
        <dbReference type="Rhea" id="RHEA:10336"/>
        <dbReference type="ChEBI" id="CHEBI:15562"/>
        <dbReference type="ChEBI" id="CHEBI:16947"/>
        <dbReference type="EC" id="4.2.1.3"/>
    </reaction>
</comment>
<keyword evidence="7" id="KW-0456">Lyase</keyword>
<protein>
    <recommendedName>
        <fullName evidence="1">aconitate hydratase</fullName>
        <ecNumber evidence="1">4.2.1.3</ecNumber>
    </recommendedName>
</protein>
<dbReference type="Gene3D" id="3.30.499.10">
    <property type="entry name" value="Aconitase, domain 3"/>
    <property type="match status" value="1"/>
</dbReference>
<name>A0A380JEB2_STRDO</name>
<dbReference type="InterPro" id="IPR001030">
    <property type="entry name" value="Acoase/IPM_deHydtase_lsu_aba"/>
</dbReference>
<evidence type="ECO:0000313" key="7">
    <source>
        <dbReference type="EMBL" id="SUN36426.1"/>
    </source>
</evidence>